<organism evidence="1 2">
    <name type="scientific">Trifolium pratense</name>
    <name type="common">Red clover</name>
    <dbReference type="NCBI Taxonomy" id="57577"/>
    <lineage>
        <taxon>Eukaryota</taxon>
        <taxon>Viridiplantae</taxon>
        <taxon>Streptophyta</taxon>
        <taxon>Embryophyta</taxon>
        <taxon>Tracheophyta</taxon>
        <taxon>Spermatophyta</taxon>
        <taxon>Magnoliopsida</taxon>
        <taxon>eudicotyledons</taxon>
        <taxon>Gunneridae</taxon>
        <taxon>Pentapetalae</taxon>
        <taxon>rosids</taxon>
        <taxon>fabids</taxon>
        <taxon>Fabales</taxon>
        <taxon>Fabaceae</taxon>
        <taxon>Papilionoideae</taxon>
        <taxon>50 kb inversion clade</taxon>
        <taxon>NPAAA clade</taxon>
        <taxon>Hologalegina</taxon>
        <taxon>IRL clade</taxon>
        <taxon>Trifolieae</taxon>
        <taxon>Trifolium</taxon>
    </lineage>
</organism>
<reference evidence="1" key="1">
    <citation type="submission" date="2023-10" db="EMBL/GenBank/DDBJ databases">
        <authorList>
            <person name="Rodriguez Cubillos JULIANA M."/>
            <person name="De Vega J."/>
        </authorList>
    </citation>
    <scope>NUCLEOTIDE SEQUENCE</scope>
</reference>
<proteinExistence type="predicted"/>
<evidence type="ECO:0000313" key="2">
    <source>
        <dbReference type="Proteomes" id="UP001177021"/>
    </source>
</evidence>
<keyword evidence="2" id="KW-1185">Reference proteome</keyword>
<sequence length="533" mass="59832">METNTLSQSHLNMDRISAIVDRLTWHFQQGNRSDSVEFTKLCISLSRGIDFAIANGKTPPPKANKLPFLIKQMNYQRKTDDLASSLACVMVLCISVKNACKFGWFNKKESEEVLTIVDEIGKMYCTMGNLHTGFRFSCNSTLLSGIMKRFYPNMKLGPIIVSNQVNPGYGASIVDFNITKNTFQPGKKIWLLVAQTDNIETSACLISPREVNFLVNGQAIDKRSMCRMDHGPQMPTCLNSILKFGTNLVQAVGQFNGHYVVLVAYMSYNVVASLRPEHLPDYVQPVGGYSDSDIVEGESRISLNCPISFTRIKTPVKGCSCKHFQCFDFDNFVEINCKRPSWRCPHCNQYVCYTDIRLDRNMIEILEKVGDNIKEVIVHADGSLKEEVLMESGHKAHNYEKEQDEYSTYSPDNVVDTCETEDRKPFQVSFPTKADFRAGVNIPVLADPAFLNLKAEGHNQFLAPKHIHRTPAVIQALPDNSVTNFDSLITTSAASVYPHNAILSDAERQQLFSRLPLNIPRVSAVATQVLFIN</sequence>
<protein>
    <submittedName>
        <fullName evidence="1">Uncharacterized protein</fullName>
    </submittedName>
</protein>
<accession>A0ACB0LX66</accession>
<comment type="caution">
    <text evidence="1">The sequence shown here is derived from an EMBL/GenBank/DDBJ whole genome shotgun (WGS) entry which is preliminary data.</text>
</comment>
<dbReference type="Proteomes" id="UP001177021">
    <property type="component" value="Unassembled WGS sequence"/>
</dbReference>
<evidence type="ECO:0000313" key="1">
    <source>
        <dbReference type="EMBL" id="CAJ2673092.1"/>
    </source>
</evidence>
<name>A0ACB0LX66_TRIPR</name>
<gene>
    <name evidence="1" type="ORF">MILVUS5_LOCUS36623</name>
</gene>
<dbReference type="EMBL" id="CASHSV030000716">
    <property type="protein sequence ID" value="CAJ2673092.1"/>
    <property type="molecule type" value="Genomic_DNA"/>
</dbReference>